<dbReference type="Proteomes" id="UP000275078">
    <property type="component" value="Unassembled WGS sequence"/>
</dbReference>
<name>A0A3N4IV78_ASCIM</name>
<feature type="compositionally biased region" description="Acidic residues" evidence="1">
    <location>
        <begin position="870"/>
        <end position="886"/>
    </location>
</feature>
<accession>A0A3N4IV78</accession>
<organism evidence="3 4">
    <name type="scientific">Ascobolus immersus RN42</name>
    <dbReference type="NCBI Taxonomy" id="1160509"/>
    <lineage>
        <taxon>Eukaryota</taxon>
        <taxon>Fungi</taxon>
        <taxon>Dikarya</taxon>
        <taxon>Ascomycota</taxon>
        <taxon>Pezizomycotina</taxon>
        <taxon>Pezizomycetes</taxon>
        <taxon>Pezizales</taxon>
        <taxon>Ascobolaceae</taxon>
        <taxon>Ascobolus</taxon>
    </lineage>
</organism>
<evidence type="ECO:0000313" key="3">
    <source>
        <dbReference type="EMBL" id="RPA88130.1"/>
    </source>
</evidence>
<protein>
    <recommendedName>
        <fullName evidence="2">DUF6589 domain-containing protein</fullName>
    </recommendedName>
</protein>
<keyword evidence="4" id="KW-1185">Reference proteome</keyword>
<dbReference type="STRING" id="1160509.A0A3N4IV78"/>
<dbReference type="Pfam" id="PF20231">
    <property type="entry name" value="DUF6589"/>
    <property type="match status" value="1"/>
</dbReference>
<dbReference type="OrthoDB" id="5426536at2759"/>
<feature type="domain" description="DUF6589" evidence="2">
    <location>
        <begin position="333"/>
        <end position="741"/>
    </location>
</feature>
<dbReference type="AlphaFoldDB" id="A0A3N4IV78"/>
<evidence type="ECO:0000259" key="2">
    <source>
        <dbReference type="Pfam" id="PF20231"/>
    </source>
</evidence>
<reference evidence="3 4" key="1">
    <citation type="journal article" date="2018" name="Nat. Ecol. Evol.">
        <title>Pezizomycetes genomes reveal the molecular basis of ectomycorrhizal truffle lifestyle.</title>
        <authorList>
            <person name="Murat C."/>
            <person name="Payen T."/>
            <person name="Noel B."/>
            <person name="Kuo A."/>
            <person name="Morin E."/>
            <person name="Chen J."/>
            <person name="Kohler A."/>
            <person name="Krizsan K."/>
            <person name="Balestrini R."/>
            <person name="Da Silva C."/>
            <person name="Montanini B."/>
            <person name="Hainaut M."/>
            <person name="Levati E."/>
            <person name="Barry K.W."/>
            <person name="Belfiori B."/>
            <person name="Cichocki N."/>
            <person name="Clum A."/>
            <person name="Dockter R.B."/>
            <person name="Fauchery L."/>
            <person name="Guy J."/>
            <person name="Iotti M."/>
            <person name="Le Tacon F."/>
            <person name="Lindquist E.A."/>
            <person name="Lipzen A."/>
            <person name="Malagnac F."/>
            <person name="Mello A."/>
            <person name="Molinier V."/>
            <person name="Miyauchi S."/>
            <person name="Poulain J."/>
            <person name="Riccioni C."/>
            <person name="Rubini A."/>
            <person name="Sitrit Y."/>
            <person name="Splivallo R."/>
            <person name="Traeger S."/>
            <person name="Wang M."/>
            <person name="Zifcakova L."/>
            <person name="Wipf D."/>
            <person name="Zambonelli A."/>
            <person name="Paolocci F."/>
            <person name="Nowrousian M."/>
            <person name="Ottonello S."/>
            <person name="Baldrian P."/>
            <person name="Spatafora J.W."/>
            <person name="Henrissat B."/>
            <person name="Nagy L.G."/>
            <person name="Aury J.M."/>
            <person name="Wincker P."/>
            <person name="Grigoriev I.V."/>
            <person name="Bonfante P."/>
            <person name="Martin F.M."/>
        </authorList>
    </citation>
    <scope>NUCLEOTIDE SEQUENCE [LARGE SCALE GENOMIC DNA]</scope>
    <source>
        <strain evidence="3 4">RN42</strain>
    </source>
</reference>
<proteinExistence type="predicted"/>
<dbReference type="InterPro" id="IPR046496">
    <property type="entry name" value="DUF6589"/>
</dbReference>
<feature type="compositionally biased region" description="Acidic residues" evidence="1">
    <location>
        <begin position="824"/>
        <end position="861"/>
    </location>
</feature>
<feature type="region of interest" description="Disordered" evidence="1">
    <location>
        <begin position="824"/>
        <end position="892"/>
    </location>
</feature>
<evidence type="ECO:0000313" key="4">
    <source>
        <dbReference type="Proteomes" id="UP000275078"/>
    </source>
</evidence>
<sequence>MSALLNPPQCQQILASIPPDILDQPLLERVSYATRFLSAVGFSSAIELFDSQLTVIDTDPRANKPRSGFVKGLRALFRDGKVTEIIATCHQHRFMQEKGTRERQVHATADVGYDMAERVVVNRLTSELLDLAPMLKKGLKTYTVRDIQTWNFEKLEALFEAHSPLLYNFLWTLFTSGTDKYGATKRNRKIIVNVALSLLCYARNQQCNLLQGHLGFYLYSSHVGKRQLTTFNQMGLCVSPSSIIELAGRLGRDSEAALKLLIKTRRIVLCMDNADYTADVKVDLPGKTKHIQHDTVGYAFCPDPGAGVEEETAGGGRGLRQRFVSRSELQHSRAAFVTNLDLYPSKDASYYVSTAKVNIFAVLKRFHDPAMSSFIDRKGISEPMAVAIDVLPLTRTAIYNLPALPLNEGKTDECMQIIDQYLQNMGIPPEGMTESIMLLKGDLKTKAMVDGGIFQRQDTRDPKQKFDFVETGMGLFHLHFAIRRLVNTTYWGKATDPFSIQRFLKVTGNNSVKRDGKDFRATLLFQNDMLDACILAAVYTAVGAKHDTQFGLFLKQGHGWKQSHVLPLEHAITVLSQKCFDFTGMRNRQEHEKRDVVLEAALLFMRDMLVIREFEAAVRAGDTGRIVCCIEYWCVIVQASKQKNYALALVEIVANLHVVWGDDYKQHFQNSMLVNPSGREGKWMPDDLYCEWIVREVKALIRPFMNALNPFSRDTLARQISLMQSCRLQWTEITGAVNYGQKAALAKSKAQVMVIMRKLMESAVFTKVDGRLVPAEDGGEPYSIPRDLYGVGLSVLGSGVPLRKYKERARYNWENVVYGGLEGEDLDMLGNGGDDEEDNGEDDAETRDDEEEFEEEDDDLLGDGFRGEGGEEDGQRDEDAEFDDIDYLINEA</sequence>
<dbReference type="EMBL" id="ML119645">
    <property type="protein sequence ID" value="RPA88130.1"/>
    <property type="molecule type" value="Genomic_DNA"/>
</dbReference>
<evidence type="ECO:0000256" key="1">
    <source>
        <dbReference type="SAM" id="MobiDB-lite"/>
    </source>
</evidence>
<gene>
    <name evidence="3" type="ORF">BJ508DRAFT_320234</name>
</gene>